<reference evidence="2" key="1">
    <citation type="submission" date="2020-09" db="EMBL/GenBank/DDBJ databases">
        <title>The genome sequence of strain Labrenzia suaedae 4C16A.</title>
        <authorList>
            <person name="Liu Y."/>
        </authorList>
    </citation>
    <scope>NUCLEOTIDE SEQUENCE [LARGE SCALE GENOMIC DNA]</scope>
    <source>
        <strain evidence="2">4C16A</strain>
    </source>
</reference>
<gene>
    <name evidence="1" type="ORF">IG616_06070</name>
</gene>
<dbReference type="RefSeq" id="WP_192147221.1">
    <property type="nucleotide sequence ID" value="NZ_JACYXI010000002.1"/>
</dbReference>
<keyword evidence="2" id="KW-1185">Reference proteome</keyword>
<evidence type="ECO:0000313" key="2">
    <source>
        <dbReference type="Proteomes" id="UP000632063"/>
    </source>
</evidence>
<dbReference type="Proteomes" id="UP000632063">
    <property type="component" value="Unassembled WGS sequence"/>
</dbReference>
<reference evidence="1 2" key="2">
    <citation type="journal article" date="2021" name="Int. J. Syst. Evol. Microbiol.">
        <title>Roseibium litorale sp. nov., isolated from a tidal flat sediment and proposal for the reclassification of Labrenzia polysiphoniae as Roseibium polysiphoniae comb. nov.</title>
        <authorList>
            <person name="Liu Y."/>
            <person name="Pei T."/>
            <person name="Du J."/>
            <person name="Chao M."/>
            <person name="Deng M.R."/>
            <person name="Zhu H."/>
        </authorList>
    </citation>
    <scope>NUCLEOTIDE SEQUENCE [LARGE SCALE GENOMIC DNA]</scope>
    <source>
        <strain evidence="1 2">4C16A</strain>
    </source>
</reference>
<evidence type="ECO:0000313" key="1">
    <source>
        <dbReference type="EMBL" id="MBD8891101.1"/>
    </source>
</evidence>
<protein>
    <submittedName>
        <fullName evidence="1">Uncharacterized protein</fullName>
    </submittedName>
</protein>
<dbReference type="EMBL" id="JACYXI010000002">
    <property type="protein sequence ID" value="MBD8891101.1"/>
    <property type="molecule type" value="Genomic_DNA"/>
</dbReference>
<name>A0ABR9CL95_9HYPH</name>
<sequence>MSNDAIAPSTNMASFYLPYPEELAKELDASGFVMSTRRFYELLASETDDKKPVEAALFRRIASHYPDTFPDGEVINRDSQTNIIAELDDWDDLTDEQKIHRGNVNAAIANVDRIRYDLEMMIDSYDDTEEITRIRRELSKI</sequence>
<accession>A0ABR9CL95</accession>
<organism evidence="1 2">
    <name type="scientific">Roseibium litorale</name>
    <dbReference type="NCBI Taxonomy" id="2803841"/>
    <lineage>
        <taxon>Bacteria</taxon>
        <taxon>Pseudomonadati</taxon>
        <taxon>Pseudomonadota</taxon>
        <taxon>Alphaproteobacteria</taxon>
        <taxon>Hyphomicrobiales</taxon>
        <taxon>Stappiaceae</taxon>
        <taxon>Roseibium</taxon>
    </lineage>
</organism>
<comment type="caution">
    <text evidence="1">The sequence shown here is derived from an EMBL/GenBank/DDBJ whole genome shotgun (WGS) entry which is preliminary data.</text>
</comment>
<proteinExistence type="predicted"/>